<dbReference type="EMBL" id="PXVD01000012">
    <property type="protein sequence ID" value="MDJ1371412.1"/>
    <property type="molecule type" value="Genomic_DNA"/>
</dbReference>
<gene>
    <name evidence="1" type="ORF">C7K25_08530</name>
</gene>
<accession>A0ABT7C9J0</accession>
<proteinExistence type="predicted"/>
<keyword evidence="2" id="KW-1185">Reference proteome</keyword>
<protein>
    <submittedName>
        <fullName evidence="1">Uncharacterized protein</fullName>
    </submittedName>
</protein>
<organism evidence="1 2">
    <name type="scientific">Gulosibacter molinativorax</name>
    <dbReference type="NCBI Taxonomy" id="256821"/>
    <lineage>
        <taxon>Bacteria</taxon>
        <taxon>Bacillati</taxon>
        <taxon>Actinomycetota</taxon>
        <taxon>Actinomycetes</taxon>
        <taxon>Micrococcales</taxon>
        <taxon>Microbacteriaceae</taxon>
        <taxon>Gulosibacter</taxon>
    </lineage>
</organism>
<reference evidence="1" key="2">
    <citation type="journal article" date="2022" name="Sci. Rep.">
        <title>In silico prediction of the enzymes involved in the degradation of the herbicide molinate by Gulosibacter molinativorax ON4T.</title>
        <authorList>
            <person name="Lopes A.R."/>
            <person name="Bunin E."/>
            <person name="Viana A.T."/>
            <person name="Froufe H."/>
            <person name="Munoz-Merida A."/>
            <person name="Pinho D."/>
            <person name="Figueiredo J."/>
            <person name="Barroso C."/>
            <person name="Vaz-Moreira I."/>
            <person name="Bellanger X."/>
            <person name="Egas C."/>
            <person name="Nunes O.C."/>
        </authorList>
    </citation>
    <scope>NUCLEOTIDE SEQUENCE</scope>
    <source>
        <strain evidence="1">ON4</strain>
    </source>
</reference>
<name>A0ABT7C9J0_9MICO</name>
<comment type="caution">
    <text evidence="1">The sequence shown here is derived from an EMBL/GenBank/DDBJ whole genome shotgun (WGS) entry which is preliminary data.</text>
</comment>
<dbReference type="RefSeq" id="WP_026936926.1">
    <property type="nucleotide sequence ID" value="NZ_CP028426.1"/>
</dbReference>
<dbReference type="Proteomes" id="UP001170379">
    <property type="component" value="Unassembled WGS sequence"/>
</dbReference>
<evidence type="ECO:0000313" key="1">
    <source>
        <dbReference type="EMBL" id="MDJ1371412.1"/>
    </source>
</evidence>
<evidence type="ECO:0000313" key="2">
    <source>
        <dbReference type="Proteomes" id="UP001170379"/>
    </source>
</evidence>
<reference evidence="1" key="1">
    <citation type="submission" date="2018-03" db="EMBL/GenBank/DDBJ databases">
        <authorList>
            <person name="Nunes O.C."/>
            <person name="Lopes A.R."/>
            <person name="Froufe H."/>
            <person name="Munoz-Merida A."/>
            <person name="Barroso C."/>
            <person name="Egas C."/>
        </authorList>
    </citation>
    <scope>NUCLEOTIDE SEQUENCE</scope>
    <source>
        <strain evidence="1">ON4</strain>
    </source>
</reference>
<sequence>MKSILEDVLSAARTLSRSERAEVAHALIATLETTTDVDDTRYAELKAEVNVGLEELDRGEGIEIPAESLEEYLQGLGLIASDGAGKPAP</sequence>